<dbReference type="AlphaFoldDB" id="A0A9X1WK75"/>
<reference evidence="2" key="1">
    <citation type="submission" date="2021-11" db="EMBL/GenBank/DDBJ databases">
        <title>Vibrio ZSDE26 sp. nov. and Vibrio ZSDZ34 sp. nov., isolated from coastal seawater in Qingdao.</title>
        <authorList>
            <person name="Zhang P."/>
        </authorList>
    </citation>
    <scope>NUCLEOTIDE SEQUENCE</scope>
    <source>
        <strain evidence="2">ZSDZ34</strain>
    </source>
</reference>
<evidence type="ECO:0000313" key="3">
    <source>
        <dbReference type="Proteomes" id="UP001139488"/>
    </source>
</evidence>
<evidence type="ECO:0000313" key="2">
    <source>
        <dbReference type="EMBL" id="MCJ2378299.1"/>
    </source>
</evidence>
<dbReference type="NCBIfam" id="TIGR03899">
    <property type="entry name" value="TIGR03899 family protein"/>
    <property type="match status" value="1"/>
</dbReference>
<dbReference type="Proteomes" id="UP001139488">
    <property type="component" value="Unassembled WGS sequence"/>
</dbReference>
<gene>
    <name evidence="2" type="ORF">LNL84_15885</name>
</gene>
<sequence>MSDITPVVSDDHNERAGSQQRTQSDKKTHHIKGSIFRIKAIAEKHGLDAMISEDTPSKSLFERALLREKQRKELRQKNLELILKVALDSCQDEIAGEPDHDWLLRFLDLAQDIHNHSMQKLWAQVLKREVTKPGSTSLKALKVLKNMTPNEAQTLQKAASLACSFGSDNSKKLLLGIKSQTGFFLFSRRESVDALSLGEFQLPYSSLLILVELGIVLGTELESGVIEIEPALKLSYQGKEYTLQPKSKGTTMTYYRFTPTGNELCQLLGNRSNPRYQEKLVELLNRKFQVQSDVRSHFYHKV</sequence>
<dbReference type="EMBL" id="JAJNNZ010000015">
    <property type="protein sequence ID" value="MCJ2378299.1"/>
    <property type="molecule type" value="Genomic_DNA"/>
</dbReference>
<organism evidence="2 3">
    <name type="scientific">Vibrio gelatinilyticus</name>
    <dbReference type="NCBI Taxonomy" id="2893468"/>
    <lineage>
        <taxon>Bacteria</taxon>
        <taxon>Pseudomonadati</taxon>
        <taxon>Pseudomonadota</taxon>
        <taxon>Gammaproteobacteria</taxon>
        <taxon>Vibrionales</taxon>
        <taxon>Vibrionaceae</taxon>
        <taxon>Vibrio</taxon>
    </lineage>
</organism>
<proteinExistence type="predicted"/>
<keyword evidence="3" id="KW-1185">Reference proteome</keyword>
<protein>
    <submittedName>
        <fullName evidence="2">TIGR03899 family protein</fullName>
    </submittedName>
</protein>
<dbReference type="RefSeq" id="WP_244358537.1">
    <property type="nucleotide sequence ID" value="NZ_JAJNNZ010000015.1"/>
</dbReference>
<evidence type="ECO:0000256" key="1">
    <source>
        <dbReference type="SAM" id="MobiDB-lite"/>
    </source>
</evidence>
<feature type="region of interest" description="Disordered" evidence="1">
    <location>
        <begin position="1"/>
        <end position="29"/>
    </location>
</feature>
<accession>A0A9X1WK75</accession>
<name>A0A9X1WK75_9VIBR</name>
<dbReference type="Pfam" id="PF10987">
    <property type="entry name" value="DUF2806"/>
    <property type="match status" value="1"/>
</dbReference>
<comment type="caution">
    <text evidence="2">The sequence shown here is derived from an EMBL/GenBank/DDBJ whole genome shotgun (WGS) entry which is preliminary data.</text>
</comment>
<dbReference type="InterPro" id="IPR021254">
    <property type="entry name" value="DUF2806"/>
</dbReference>